<evidence type="ECO:0000313" key="7">
    <source>
        <dbReference type="Proteomes" id="UP000054771"/>
    </source>
</evidence>
<evidence type="ECO:0000256" key="1">
    <source>
        <dbReference type="ARBA" id="ARBA00023015"/>
    </source>
</evidence>
<dbReference type="SMART" id="SM00066">
    <property type="entry name" value="GAL4"/>
    <property type="match status" value="1"/>
</dbReference>
<organism evidence="6 7">
    <name type="scientific">Aspergillus calidoustus</name>
    <dbReference type="NCBI Taxonomy" id="454130"/>
    <lineage>
        <taxon>Eukaryota</taxon>
        <taxon>Fungi</taxon>
        <taxon>Dikarya</taxon>
        <taxon>Ascomycota</taxon>
        <taxon>Pezizomycotina</taxon>
        <taxon>Eurotiomycetes</taxon>
        <taxon>Eurotiomycetidae</taxon>
        <taxon>Eurotiales</taxon>
        <taxon>Aspergillaceae</taxon>
        <taxon>Aspergillus</taxon>
        <taxon>Aspergillus subgen. Nidulantes</taxon>
    </lineage>
</organism>
<dbReference type="GO" id="GO:0008270">
    <property type="term" value="F:zinc ion binding"/>
    <property type="evidence" value="ECO:0007669"/>
    <property type="project" value="InterPro"/>
</dbReference>
<dbReference type="InterPro" id="IPR036864">
    <property type="entry name" value="Zn2-C6_fun-type_DNA-bd_sf"/>
</dbReference>
<dbReference type="AlphaFoldDB" id="A0A0U5GV01"/>
<dbReference type="Gene3D" id="4.10.240.10">
    <property type="entry name" value="Zn(2)-C6 fungal-type DNA-binding domain"/>
    <property type="match status" value="1"/>
</dbReference>
<dbReference type="OrthoDB" id="3031538at2759"/>
<dbReference type="SUPFAM" id="SSF57701">
    <property type="entry name" value="Zn2/Cys6 DNA-binding domain"/>
    <property type="match status" value="1"/>
</dbReference>
<dbReference type="PANTHER" id="PTHR47657">
    <property type="entry name" value="STEROL REGULATORY ELEMENT-BINDING PROTEIN ECM22"/>
    <property type="match status" value="1"/>
</dbReference>
<gene>
    <name evidence="6" type="ORF">ASPCAL08685</name>
</gene>
<evidence type="ECO:0000313" key="6">
    <source>
        <dbReference type="EMBL" id="CEN62044.1"/>
    </source>
</evidence>
<name>A0A0U5GV01_ASPCI</name>
<accession>A0A0U5GV01</accession>
<dbReference type="OMA" id="YLWYRKA"/>
<dbReference type="PROSITE" id="PS50048">
    <property type="entry name" value="ZN2_CY6_FUNGAL_2"/>
    <property type="match status" value="1"/>
</dbReference>
<feature type="domain" description="Zn(2)-C6 fungal-type" evidence="5">
    <location>
        <begin position="15"/>
        <end position="45"/>
    </location>
</feature>
<keyword evidence="3" id="KW-0804">Transcription</keyword>
<evidence type="ECO:0000256" key="4">
    <source>
        <dbReference type="ARBA" id="ARBA00023242"/>
    </source>
</evidence>
<dbReference type="EMBL" id="CDMC01000006">
    <property type="protein sequence ID" value="CEN62044.1"/>
    <property type="molecule type" value="Genomic_DNA"/>
</dbReference>
<keyword evidence="2" id="KW-0238">DNA-binding</keyword>
<evidence type="ECO:0000259" key="5">
    <source>
        <dbReference type="PROSITE" id="PS50048"/>
    </source>
</evidence>
<proteinExistence type="predicted"/>
<dbReference type="InterPro" id="IPR052400">
    <property type="entry name" value="Zn2-C6_fungal_TF"/>
</dbReference>
<keyword evidence="7" id="KW-1185">Reference proteome</keyword>
<dbReference type="PANTHER" id="PTHR47657:SF11">
    <property type="entry name" value="FINGER DOMAIN PROTEIN, PUTATIVE (AFU_ORTHOLOGUE AFUA_1G01650)-RELATED"/>
    <property type="match status" value="1"/>
</dbReference>
<sequence>MSSTGTRARRRSRYGCRNCKIRKVKCDESKPQCKKCTSFGLSCTFMSDISDLQTTGQRLVVQRPDTNAVWISDASTTYHLNARCRDFITRYYRRSLVAPDDPKLAQVNRKLLDLAFTYPCLTHASLAVALTYDRHMNGSTDSRRTLEECHHWSQSTVLFNKWLRQPLEPQAKDAIWGTAAALVISSFSPDACTPDQAWPLRTSDSDLDWLRMVKGKMALWEIVDPMRPDSLFSGMAETYVDMQVPLPEAGIEGIPSGLVNLCGLDKWSTAADNPYFEAAHAVARILGMEDSEIRTGHVLPFIYSIHGAFEGLLRDKDPVALILLYFWYRKAGQMWYIELRARVERPSICEYLRRYHEGNSTVQAFLSGGEIADIGNIRVQQTQGDFPVFNQTQVLQISDIS</sequence>
<dbReference type="Proteomes" id="UP000054771">
    <property type="component" value="Unassembled WGS sequence"/>
</dbReference>
<dbReference type="InterPro" id="IPR001138">
    <property type="entry name" value="Zn2Cys6_DnaBD"/>
</dbReference>
<dbReference type="CDD" id="cd00067">
    <property type="entry name" value="GAL4"/>
    <property type="match status" value="1"/>
</dbReference>
<dbReference type="GO" id="GO:0000981">
    <property type="term" value="F:DNA-binding transcription factor activity, RNA polymerase II-specific"/>
    <property type="evidence" value="ECO:0007669"/>
    <property type="project" value="InterPro"/>
</dbReference>
<keyword evidence="1" id="KW-0805">Transcription regulation</keyword>
<protein>
    <recommendedName>
        <fullName evidence="5">Zn(2)-C6 fungal-type domain-containing protein</fullName>
    </recommendedName>
</protein>
<evidence type="ECO:0000256" key="3">
    <source>
        <dbReference type="ARBA" id="ARBA00023163"/>
    </source>
</evidence>
<dbReference type="Pfam" id="PF00172">
    <property type="entry name" value="Zn_clus"/>
    <property type="match status" value="1"/>
</dbReference>
<reference evidence="7" key="1">
    <citation type="journal article" date="2016" name="Genome Announc.">
        <title>Draft genome sequences of fungus Aspergillus calidoustus.</title>
        <authorList>
            <person name="Horn F."/>
            <person name="Linde J."/>
            <person name="Mattern D.J."/>
            <person name="Walther G."/>
            <person name="Guthke R."/>
            <person name="Scherlach K."/>
            <person name="Martin K."/>
            <person name="Brakhage A.A."/>
            <person name="Petzke L."/>
            <person name="Valiante V."/>
        </authorList>
    </citation>
    <scope>NUCLEOTIDE SEQUENCE [LARGE SCALE GENOMIC DNA]</scope>
    <source>
        <strain evidence="7">SF006504</strain>
    </source>
</reference>
<keyword evidence="4" id="KW-0539">Nucleus</keyword>
<dbReference type="GO" id="GO:0003677">
    <property type="term" value="F:DNA binding"/>
    <property type="evidence" value="ECO:0007669"/>
    <property type="project" value="UniProtKB-KW"/>
</dbReference>
<evidence type="ECO:0000256" key="2">
    <source>
        <dbReference type="ARBA" id="ARBA00023125"/>
    </source>
</evidence>
<dbReference type="PROSITE" id="PS00463">
    <property type="entry name" value="ZN2_CY6_FUNGAL_1"/>
    <property type="match status" value="1"/>
</dbReference>